<proteinExistence type="predicted"/>
<dbReference type="EMBL" id="SPUK01000007">
    <property type="protein sequence ID" value="TQV95555.1"/>
    <property type="molecule type" value="Genomic_DNA"/>
</dbReference>
<protein>
    <submittedName>
        <fullName evidence="1">Uncharacterized protein</fullName>
    </submittedName>
</protein>
<sequence length="194" mass="22240">MGSLLMPLERKLFHVWQEYDLRSQEELLSALAWLQAGAAMHSHETNTEYVLYACFQSLPKMSEMGSLLCFRHIIICSSLSIHKKQKKVRFVQSMPTPRPPLNANRQHLRYADKKKRKYCCASLNNVNKCHQNSMLRFSSCVPWIFLSLAPSFFEISGQMLYSTANRDRPVRFPRGRVCAARAQASTAAAPCIRV</sequence>
<name>A0A545V1F0_9HYPO</name>
<reference evidence="1 2" key="1">
    <citation type="journal article" date="2019" name="Appl. Microbiol. Biotechnol.">
        <title>Genome sequence of Isaria javanica and comparative genome analysis insights into family S53 peptidase evolution in fungal entomopathogens.</title>
        <authorList>
            <person name="Lin R."/>
            <person name="Zhang X."/>
            <person name="Xin B."/>
            <person name="Zou M."/>
            <person name="Gao Y."/>
            <person name="Qin F."/>
            <person name="Hu Q."/>
            <person name="Xie B."/>
            <person name="Cheng X."/>
        </authorList>
    </citation>
    <scope>NUCLEOTIDE SEQUENCE [LARGE SCALE GENOMIC DNA]</scope>
    <source>
        <strain evidence="1 2">IJ1G</strain>
    </source>
</reference>
<dbReference type="AlphaFoldDB" id="A0A545V1F0"/>
<dbReference type="Proteomes" id="UP000315783">
    <property type="component" value="Unassembled WGS sequence"/>
</dbReference>
<evidence type="ECO:0000313" key="1">
    <source>
        <dbReference type="EMBL" id="TQV95555.1"/>
    </source>
</evidence>
<organism evidence="1 2">
    <name type="scientific">Cordyceps javanica</name>
    <dbReference type="NCBI Taxonomy" id="43265"/>
    <lineage>
        <taxon>Eukaryota</taxon>
        <taxon>Fungi</taxon>
        <taxon>Dikarya</taxon>
        <taxon>Ascomycota</taxon>
        <taxon>Pezizomycotina</taxon>
        <taxon>Sordariomycetes</taxon>
        <taxon>Hypocreomycetidae</taxon>
        <taxon>Hypocreales</taxon>
        <taxon>Cordycipitaceae</taxon>
        <taxon>Cordyceps</taxon>
    </lineage>
</organism>
<gene>
    <name evidence="1" type="ORF">IF1G_05384</name>
</gene>
<comment type="caution">
    <text evidence="1">The sequence shown here is derived from an EMBL/GenBank/DDBJ whole genome shotgun (WGS) entry which is preliminary data.</text>
</comment>
<keyword evidence="2" id="KW-1185">Reference proteome</keyword>
<accession>A0A545V1F0</accession>
<evidence type="ECO:0000313" key="2">
    <source>
        <dbReference type="Proteomes" id="UP000315783"/>
    </source>
</evidence>